<protein>
    <recommendedName>
        <fullName evidence="2">Protein NYNRIN-like</fullName>
    </recommendedName>
</protein>
<evidence type="ECO:0000313" key="1">
    <source>
        <dbReference type="RefSeq" id="XP_016471522.1"/>
    </source>
</evidence>
<dbReference type="InterPro" id="IPR012337">
    <property type="entry name" value="RNaseH-like_sf"/>
</dbReference>
<name>A0A1S4A4C4_TOBAC</name>
<dbReference type="SUPFAM" id="SSF53098">
    <property type="entry name" value="Ribonuclease H-like"/>
    <property type="match status" value="1"/>
</dbReference>
<dbReference type="PANTHER" id="PTHR47266">
    <property type="entry name" value="ENDONUCLEASE-RELATED"/>
    <property type="match status" value="1"/>
</dbReference>
<dbReference type="RefSeq" id="XP_016471522.1">
    <property type="nucleotide sequence ID" value="XM_016616036.1"/>
</dbReference>
<accession>A0A1S4A4C4</accession>
<dbReference type="KEGG" id="nta:107793644"/>
<sequence length="234" mass="26269">MTLITILEIDIFDVRGINFMGLFVSACGNIYILVAVDYVSKWVEAVALSNNEERSVVTFLKKNVFTRFGTPRAIISDGGTIPGKIWPSVEIMRTAQKYCKRREGSATAQFFVRTHNYRSKITNSLKLEFAGKWPKCGHTQKYAAALIFVWTAELNSCTGKECRPHSKLCRHAQIPTFGEALADITLGAVPLDLAGSDRPEISGSQIALRSVLLRRNQSPRFYRVQIVYTFLRGK</sequence>
<evidence type="ECO:0008006" key="2">
    <source>
        <dbReference type="Google" id="ProtNLM"/>
    </source>
</evidence>
<gene>
    <name evidence="1" type="primary">LOC107793644</name>
</gene>
<dbReference type="InterPro" id="IPR052160">
    <property type="entry name" value="Gypsy_RT_Integrase-like"/>
</dbReference>
<dbReference type="GO" id="GO:0003676">
    <property type="term" value="F:nucleic acid binding"/>
    <property type="evidence" value="ECO:0007669"/>
    <property type="project" value="InterPro"/>
</dbReference>
<proteinExistence type="predicted"/>
<dbReference type="Gene3D" id="3.30.420.10">
    <property type="entry name" value="Ribonuclease H-like superfamily/Ribonuclease H"/>
    <property type="match status" value="1"/>
</dbReference>
<organism evidence="1">
    <name type="scientific">Nicotiana tabacum</name>
    <name type="common">Common tobacco</name>
    <dbReference type="NCBI Taxonomy" id="4097"/>
    <lineage>
        <taxon>Eukaryota</taxon>
        <taxon>Viridiplantae</taxon>
        <taxon>Streptophyta</taxon>
        <taxon>Embryophyta</taxon>
        <taxon>Tracheophyta</taxon>
        <taxon>Spermatophyta</taxon>
        <taxon>Magnoliopsida</taxon>
        <taxon>eudicotyledons</taxon>
        <taxon>Gunneridae</taxon>
        <taxon>Pentapetalae</taxon>
        <taxon>asterids</taxon>
        <taxon>lamiids</taxon>
        <taxon>Solanales</taxon>
        <taxon>Solanaceae</taxon>
        <taxon>Nicotianoideae</taxon>
        <taxon>Nicotianeae</taxon>
        <taxon>Nicotiana</taxon>
    </lineage>
</organism>
<dbReference type="OrthoDB" id="1302931at2759"/>
<dbReference type="AlphaFoldDB" id="A0A1S4A4C4"/>
<reference evidence="1" key="1">
    <citation type="submission" date="2025-08" db="UniProtKB">
        <authorList>
            <consortium name="RefSeq"/>
        </authorList>
    </citation>
    <scope>IDENTIFICATION</scope>
</reference>
<dbReference type="PaxDb" id="4097-A0A1S4A4C4"/>
<dbReference type="STRING" id="4097.A0A1S4A4C4"/>
<dbReference type="InterPro" id="IPR036397">
    <property type="entry name" value="RNaseH_sf"/>
</dbReference>